<comment type="caution">
    <text evidence="2">The sequence shown here is derived from an EMBL/GenBank/DDBJ whole genome shotgun (WGS) entry which is preliminary data.</text>
</comment>
<reference evidence="2 3" key="1">
    <citation type="journal article" date="2015" name="Sci. Rep.">
        <title>Genome of the facultative scuticociliatosis pathogen Pseudocohnilembus persalinus provides insight into its virulence through horizontal gene transfer.</title>
        <authorList>
            <person name="Xiong J."/>
            <person name="Wang G."/>
            <person name="Cheng J."/>
            <person name="Tian M."/>
            <person name="Pan X."/>
            <person name="Warren A."/>
            <person name="Jiang C."/>
            <person name="Yuan D."/>
            <person name="Miao W."/>
        </authorList>
    </citation>
    <scope>NUCLEOTIDE SEQUENCE [LARGE SCALE GENOMIC DNA]</scope>
    <source>
        <strain evidence="2">36N120E</strain>
    </source>
</reference>
<gene>
    <name evidence="2" type="ORF">PPERSA_04508</name>
</gene>
<dbReference type="InParanoid" id="A0A0V0QT22"/>
<organism evidence="2 3">
    <name type="scientific">Pseudocohnilembus persalinus</name>
    <name type="common">Ciliate</name>
    <dbReference type="NCBI Taxonomy" id="266149"/>
    <lineage>
        <taxon>Eukaryota</taxon>
        <taxon>Sar</taxon>
        <taxon>Alveolata</taxon>
        <taxon>Ciliophora</taxon>
        <taxon>Intramacronucleata</taxon>
        <taxon>Oligohymenophorea</taxon>
        <taxon>Scuticociliatia</taxon>
        <taxon>Philasterida</taxon>
        <taxon>Pseudocohnilembidae</taxon>
        <taxon>Pseudocohnilembus</taxon>
    </lineage>
</organism>
<name>A0A0V0QT22_PSEPJ</name>
<feature type="region of interest" description="Disordered" evidence="1">
    <location>
        <begin position="113"/>
        <end position="136"/>
    </location>
</feature>
<proteinExistence type="predicted"/>
<evidence type="ECO:0000313" key="3">
    <source>
        <dbReference type="Proteomes" id="UP000054937"/>
    </source>
</evidence>
<evidence type="ECO:0000313" key="2">
    <source>
        <dbReference type="EMBL" id="KRX05471.1"/>
    </source>
</evidence>
<dbReference type="AlphaFoldDB" id="A0A0V0QT22"/>
<protein>
    <submittedName>
        <fullName evidence="2">Uncharacterized protein</fullName>
    </submittedName>
</protein>
<accession>A0A0V0QT22</accession>
<evidence type="ECO:0000256" key="1">
    <source>
        <dbReference type="SAM" id="MobiDB-lite"/>
    </source>
</evidence>
<dbReference type="Proteomes" id="UP000054937">
    <property type="component" value="Unassembled WGS sequence"/>
</dbReference>
<dbReference type="EMBL" id="LDAU01000107">
    <property type="protein sequence ID" value="KRX05471.1"/>
    <property type="molecule type" value="Genomic_DNA"/>
</dbReference>
<sequence>MLQFLINLNSIQFVQIPILKRKNLKNLEKYNQKKKEQKQFFNEFEPVNFTDFLMKNLENQTSVTITGQGIGSAFSQILAIYILQLKIQKKNQLTKIKTEIETTTKNLQEIQKKVDEYSENSDSSQSSQEKEEEIFN</sequence>
<keyword evidence="3" id="KW-1185">Reference proteome</keyword>